<reference evidence="1" key="2">
    <citation type="submission" date="2020-11" db="EMBL/GenBank/DDBJ databases">
        <authorList>
            <person name="McCartney M.A."/>
            <person name="Auch B."/>
            <person name="Kono T."/>
            <person name="Mallez S."/>
            <person name="Becker A."/>
            <person name="Gohl D.M."/>
            <person name="Silverstein K.A.T."/>
            <person name="Koren S."/>
            <person name="Bechman K.B."/>
            <person name="Herman A."/>
            <person name="Abrahante J.E."/>
            <person name="Garbe J."/>
        </authorList>
    </citation>
    <scope>NUCLEOTIDE SEQUENCE</scope>
    <source>
        <strain evidence="1">Duluth1</strain>
        <tissue evidence="1">Whole animal</tissue>
    </source>
</reference>
<keyword evidence="2" id="KW-1185">Reference proteome</keyword>
<dbReference type="AlphaFoldDB" id="A0A9D4IZY1"/>
<name>A0A9D4IZY1_DREPO</name>
<protein>
    <submittedName>
        <fullName evidence="1">Uncharacterized protein</fullName>
    </submittedName>
</protein>
<evidence type="ECO:0000313" key="1">
    <source>
        <dbReference type="EMBL" id="KAH3790563.1"/>
    </source>
</evidence>
<accession>A0A9D4IZY1</accession>
<comment type="caution">
    <text evidence="1">The sequence shown here is derived from an EMBL/GenBank/DDBJ whole genome shotgun (WGS) entry which is preliminary data.</text>
</comment>
<sequence length="132" mass="14258">MAIGPKALGPLCRQRADNRRPAQLCHASAAAILPDMFFDCDKPCSYKGRSYEDGAEFKEECNTCRQSQANVISCLDTEMRYARKVALSIMTAQVYSNAVPVVLGEGEVLNDVSVIGVMVVGDGVVVEEVVAK</sequence>
<evidence type="ECO:0000313" key="2">
    <source>
        <dbReference type="Proteomes" id="UP000828390"/>
    </source>
</evidence>
<reference evidence="1" key="1">
    <citation type="journal article" date="2019" name="bioRxiv">
        <title>The Genome of the Zebra Mussel, Dreissena polymorpha: A Resource for Invasive Species Research.</title>
        <authorList>
            <person name="McCartney M.A."/>
            <person name="Auch B."/>
            <person name="Kono T."/>
            <person name="Mallez S."/>
            <person name="Zhang Y."/>
            <person name="Obille A."/>
            <person name="Becker A."/>
            <person name="Abrahante J.E."/>
            <person name="Garbe J."/>
            <person name="Badalamenti J.P."/>
            <person name="Herman A."/>
            <person name="Mangelson H."/>
            <person name="Liachko I."/>
            <person name="Sullivan S."/>
            <person name="Sone E.D."/>
            <person name="Koren S."/>
            <person name="Silverstein K.A.T."/>
            <person name="Beckman K.B."/>
            <person name="Gohl D.M."/>
        </authorList>
    </citation>
    <scope>NUCLEOTIDE SEQUENCE</scope>
    <source>
        <strain evidence="1">Duluth1</strain>
        <tissue evidence="1">Whole animal</tissue>
    </source>
</reference>
<dbReference type="EMBL" id="JAIWYP010000008">
    <property type="protein sequence ID" value="KAH3790563.1"/>
    <property type="molecule type" value="Genomic_DNA"/>
</dbReference>
<gene>
    <name evidence="1" type="ORF">DPMN_168765</name>
</gene>
<organism evidence="1 2">
    <name type="scientific">Dreissena polymorpha</name>
    <name type="common">Zebra mussel</name>
    <name type="synonym">Mytilus polymorpha</name>
    <dbReference type="NCBI Taxonomy" id="45954"/>
    <lineage>
        <taxon>Eukaryota</taxon>
        <taxon>Metazoa</taxon>
        <taxon>Spiralia</taxon>
        <taxon>Lophotrochozoa</taxon>
        <taxon>Mollusca</taxon>
        <taxon>Bivalvia</taxon>
        <taxon>Autobranchia</taxon>
        <taxon>Heteroconchia</taxon>
        <taxon>Euheterodonta</taxon>
        <taxon>Imparidentia</taxon>
        <taxon>Neoheterodontei</taxon>
        <taxon>Myida</taxon>
        <taxon>Dreissenoidea</taxon>
        <taxon>Dreissenidae</taxon>
        <taxon>Dreissena</taxon>
    </lineage>
</organism>
<dbReference type="Proteomes" id="UP000828390">
    <property type="component" value="Unassembled WGS sequence"/>
</dbReference>
<proteinExistence type="predicted"/>